<dbReference type="Pfam" id="PF01850">
    <property type="entry name" value="PIN"/>
    <property type="match status" value="1"/>
</dbReference>
<accession>A0ABT2MSB3</accession>
<sequence length="137" mass="15529">MKGNAILLDTNIWVYLWGQGPSDKSAKAQEIVNDNFASIIISTQILGELYNVLTKKKLKPKDEAKQIIQEMVTNFTIVEIDALKVMAALDINLNYGYSYWDSLVIATALQHDCDSLYSEDMQANQLIEQKTRIINPF</sequence>
<evidence type="ECO:0000313" key="2">
    <source>
        <dbReference type="EMBL" id="MCT7967646.1"/>
    </source>
</evidence>
<dbReference type="InterPro" id="IPR052106">
    <property type="entry name" value="PINc/VapC_TA"/>
</dbReference>
<dbReference type="CDD" id="cd18692">
    <property type="entry name" value="PIN_VapC-like"/>
    <property type="match status" value="1"/>
</dbReference>
<dbReference type="SUPFAM" id="SSF88723">
    <property type="entry name" value="PIN domain-like"/>
    <property type="match status" value="1"/>
</dbReference>
<organism evidence="2 3">
    <name type="scientific">Laspinema palackyanum D2a</name>
    <dbReference type="NCBI Taxonomy" id="2953684"/>
    <lineage>
        <taxon>Bacteria</taxon>
        <taxon>Bacillati</taxon>
        <taxon>Cyanobacteriota</taxon>
        <taxon>Cyanophyceae</taxon>
        <taxon>Oscillatoriophycideae</taxon>
        <taxon>Oscillatoriales</taxon>
        <taxon>Laspinemataceae</taxon>
        <taxon>Laspinema</taxon>
        <taxon>Laspinema palackyanum</taxon>
    </lineage>
</organism>
<dbReference type="Proteomes" id="UP001525890">
    <property type="component" value="Unassembled WGS sequence"/>
</dbReference>
<dbReference type="InterPro" id="IPR029060">
    <property type="entry name" value="PIN-like_dom_sf"/>
</dbReference>
<evidence type="ECO:0000259" key="1">
    <source>
        <dbReference type="Pfam" id="PF01850"/>
    </source>
</evidence>
<dbReference type="PANTHER" id="PTHR38826">
    <property type="entry name" value="RIBONUCLEASE VAPC13"/>
    <property type="match status" value="1"/>
</dbReference>
<comment type="caution">
    <text evidence="2">The sequence shown here is derived from an EMBL/GenBank/DDBJ whole genome shotgun (WGS) entry which is preliminary data.</text>
</comment>
<evidence type="ECO:0000313" key="3">
    <source>
        <dbReference type="Proteomes" id="UP001525890"/>
    </source>
</evidence>
<reference evidence="2 3" key="1">
    <citation type="journal article" date="2022" name="Front. Microbiol.">
        <title>High genomic differentiation and limited gene flow indicate recent cryptic speciation within the genus Laspinema (cyanobacteria).</title>
        <authorList>
            <person name="Stanojkovic A."/>
            <person name="Skoupy S."/>
            <person name="Skaloud P."/>
            <person name="Dvorak P."/>
        </authorList>
    </citation>
    <scope>NUCLEOTIDE SEQUENCE [LARGE SCALE GENOMIC DNA]</scope>
    <source>
        <strain evidence="2 3">D2a</strain>
    </source>
</reference>
<gene>
    <name evidence="2" type="ORF">NG799_14995</name>
</gene>
<dbReference type="RefSeq" id="WP_368007214.1">
    <property type="nucleotide sequence ID" value="NZ_JAMXFF010000021.1"/>
</dbReference>
<protein>
    <submittedName>
        <fullName evidence="2">PIN domain-containing protein</fullName>
    </submittedName>
</protein>
<keyword evidence="3" id="KW-1185">Reference proteome</keyword>
<feature type="domain" description="PIN" evidence="1">
    <location>
        <begin position="6"/>
        <end position="120"/>
    </location>
</feature>
<name>A0ABT2MSB3_9CYAN</name>
<dbReference type="PANTHER" id="PTHR38826:SF5">
    <property type="entry name" value="RIBONUCLEASE VAPC13"/>
    <property type="match status" value="1"/>
</dbReference>
<proteinExistence type="predicted"/>
<dbReference type="EMBL" id="JAMXFF010000021">
    <property type="protein sequence ID" value="MCT7967646.1"/>
    <property type="molecule type" value="Genomic_DNA"/>
</dbReference>
<dbReference type="InterPro" id="IPR002716">
    <property type="entry name" value="PIN_dom"/>
</dbReference>
<dbReference type="Gene3D" id="3.40.50.1010">
    <property type="entry name" value="5'-nuclease"/>
    <property type="match status" value="1"/>
</dbReference>